<dbReference type="PANTHER" id="PTHR30619:SF1">
    <property type="entry name" value="RECOMBINATION PROTEIN 2"/>
    <property type="match status" value="1"/>
</dbReference>
<dbReference type="CDD" id="cd07731">
    <property type="entry name" value="ComA-like_MBL-fold"/>
    <property type="match status" value="1"/>
</dbReference>
<feature type="transmembrane region" description="Helical" evidence="7">
    <location>
        <begin position="173"/>
        <end position="192"/>
    </location>
</feature>
<dbReference type="Proteomes" id="UP000231501">
    <property type="component" value="Unassembled WGS sequence"/>
</dbReference>
<proteinExistence type="predicted"/>
<dbReference type="InterPro" id="IPR001279">
    <property type="entry name" value="Metallo-B-lactamas"/>
</dbReference>
<evidence type="ECO:0000256" key="5">
    <source>
        <dbReference type="ARBA" id="ARBA00023136"/>
    </source>
</evidence>
<dbReference type="GO" id="GO:0005886">
    <property type="term" value="C:plasma membrane"/>
    <property type="evidence" value="ECO:0007669"/>
    <property type="project" value="UniProtKB-SubCell"/>
</dbReference>
<accession>A0A2G9C2X9</accession>
<evidence type="ECO:0000313" key="10">
    <source>
        <dbReference type="Proteomes" id="UP000231501"/>
    </source>
</evidence>
<dbReference type="SUPFAM" id="SSF56281">
    <property type="entry name" value="Metallo-hydrolase/oxidoreductase"/>
    <property type="match status" value="1"/>
</dbReference>
<feature type="transmembrane region" description="Helical" evidence="7">
    <location>
        <begin position="91"/>
        <end position="108"/>
    </location>
</feature>
<dbReference type="OrthoDB" id="9761531at2"/>
<comment type="subcellular location">
    <subcellularLocation>
        <location evidence="1">Cell membrane</location>
        <topology evidence="1">Multi-pass membrane protein</topology>
    </subcellularLocation>
</comment>
<dbReference type="Pfam" id="PF03772">
    <property type="entry name" value="Competence"/>
    <property type="match status" value="1"/>
</dbReference>
<dbReference type="NCBIfam" id="TIGR00360">
    <property type="entry name" value="ComEC_N-term"/>
    <property type="match status" value="1"/>
</dbReference>
<gene>
    <name evidence="9" type="ORF">CS062_23335</name>
</gene>
<dbReference type="AlphaFoldDB" id="A0A2G9C2X9"/>
<evidence type="ECO:0000256" key="3">
    <source>
        <dbReference type="ARBA" id="ARBA00022692"/>
    </source>
</evidence>
<evidence type="ECO:0000259" key="8">
    <source>
        <dbReference type="SMART" id="SM00849"/>
    </source>
</evidence>
<dbReference type="PANTHER" id="PTHR30619">
    <property type="entry name" value="DNA INTERNALIZATION/COMPETENCE PROTEIN COMEC/REC2"/>
    <property type="match status" value="1"/>
</dbReference>
<dbReference type="InterPro" id="IPR035681">
    <property type="entry name" value="ComA-like_MBL"/>
</dbReference>
<feature type="domain" description="Metallo-beta-lactamase" evidence="8">
    <location>
        <begin position="227"/>
        <end position="454"/>
    </location>
</feature>
<protein>
    <recommendedName>
        <fullName evidence="8">Metallo-beta-lactamase domain-containing protein</fullName>
    </recommendedName>
</protein>
<feature type="region of interest" description="Disordered" evidence="6">
    <location>
        <begin position="515"/>
        <end position="547"/>
    </location>
</feature>
<sequence>MRPGESSIRVPAQRTVGLLVILALLRQAGVRWPWPMSLGAAAAAVCAADPWALMQPGFWLSFCAVALLMAADTRAAPGWRGLLHAAWRTQWVVTLGLAPLTLLLFQQLSLVGLVANAVAIPLVSYLVTPLALLGAAFPPLWTLGTWLVAVLNLMLEALRTWPLAVWHLPWAPPWAQALGLVGGVVLAMPWPWRLRLGGLALCVPMLWPVVDRPPPGALELWLPDVGQGGAAILRTHGHTMAFDAGPRWGPDSDASQRVLLPLLWGLGERRLDLLMVSHADQDHAGGTGSLLRGLPVEHRLGAVPGAAGCRRGQRWEWDGVRFEVLWPLGPPNSNTRDAATDGVGSFGAGRPARATDAMGAVSAADAADAAGAAGTKRNGASCVLRVDAAGRRLLLTGDIEAPQEAQLLRLAREEGADDLRAEVLVVPHHGSRTSSSSAFVQAVAPRVAALQSGHLNRFGHPRPEVVARYLASGATVLNSVDCGAWQWRSDRWSSPSADCERTRRRRYWLTARAEPPITDGPAAPASSAIVESGEAAGLESANEAATP</sequence>
<organism evidence="9 10">
    <name type="scientific">Roseateles chitinivorans</name>
    <dbReference type="NCBI Taxonomy" id="2917965"/>
    <lineage>
        <taxon>Bacteria</taxon>
        <taxon>Pseudomonadati</taxon>
        <taxon>Pseudomonadota</taxon>
        <taxon>Betaproteobacteria</taxon>
        <taxon>Burkholderiales</taxon>
        <taxon>Sphaerotilaceae</taxon>
        <taxon>Roseateles</taxon>
    </lineage>
</organism>
<comment type="caution">
    <text evidence="9">The sequence shown here is derived from an EMBL/GenBank/DDBJ whole genome shotgun (WGS) entry which is preliminary data.</text>
</comment>
<evidence type="ECO:0000256" key="7">
    <source>
        <dbReference type="SAM" id="Phobius"/>
    </source>
</evidence>
<evidence type="ECO:0000256" key="6">
    <source>
        <dbReference type="SAM" id="MobiDB-lite"/>
    </source>
</evidence>
<keyword evidence="3 7" id="KW-0812">Transmembrane</keyword>
<evidence type="ECO:0000256" key="2">
    <source>
        <dbReference type="ARBA" id="ARBA00022475"/>
    </source>
</evidence>
<evidence type="ECO:0000256" key="4">
    <source>
        <dbReference type="ARBA" id="ARBA00022989"/>
    </source>
</evidence>
<keyword evidence="5 7" id="KW-0472">Membrane</keyword>
<feature type="transmembrane region" description="Helical" evidence="7">
    <location>
        <begin position="53"/>
        <end position="71"/>
    </location>
</feature>
<evidence type="ECO:0000313" key="9">
    <source>
        <dbReference type="EMBL" id="PIM50747.1"/>
    </source>
</evidence>
<dbReference type="Pfam" id="PF00753">
    <property type="entry name" value="Lactamase_B"/>
    <property type="match status" value="1"/>
</dbReference>
<dbReference type="InterPro" id="IPR036866">
    <property type="entry name" value="RibonucZ/Hydroxyglut_hydro"/>
</dbReference>
<keyword evidence="2" id="KW-1003">Cell membrane</keyword>
<dbReference type="InterPro" id="IPR004477">
    <property type="entry name" value="ComEC_N"/>
</dbReference>
<dbReference type="InterPro" id="IPR052159">
    <property type="entry name" value="Competence_DNA_uptake"/>
</dbReference>
<dbReference type="Gene3D" id="3.60.15.10">
    <property type="entry name" value="Ribonuclease Z/Hydroxyacylglutathione hydrolase-like"/>
    <property type="match status" value="1"/>
</dbReference>
<keyword evidence="4 7" id="KW-1133">Transmembrane helix</keyword>
<dbReference type="SMART" id="SM00849">
    <property type="entry name" value="Lactamase_B"/>
    <property type="match status" value="1"/>
</dbReference>
<dbReference type="RefSeq" id="WP_099864129.1">
    <property type="nucleotide sequence ID" value="NZ_PEOG01000102.1"/>
</dbReference>
<reference evidence="9 10" key="1">
    <citation type="submission" date="2017-11" db="EMBL/GenBank/DDBJ databases">
        <title>Draft genome sequence of Mitsuaria sp. HWN-4.</title>
        <authorList>
            <person name="Gundlapally S.R."/>
        </authorList>
    </citation>
    <scope>NUCLEOTIDE SEQUENCE [LARGE SCALE GENOMIC DNA]</scope>
    <source>
        <strain evidence="9 10">HWN-4</strain>
    </source>
</reference>
<evidence type="ECO:0000256" key="1">
    <source>
        <dbReference type="ARBA" id="ARBA00004651"/>
    </source>
</evidence>
<name>A0A2G9C2X9_9BURK</name>
<keyword evidence="10" id="KW-1185">Reference proteome</keyword>
<dbReference type="EMBL" id="PEOG01000102">
    <property type="protein sequence ID" value="PIM50747.1"/>
    <property type="molecule type" value="Genomic_DNA"/>
</dbReference>